<dbReference type="PROSITE" id="PS00018">
    <property type="entry name" value="EF_HAND_1"/>
    <property type="match status" value="1"/>
</dbReference>
<gene>
    <name evidence="3" type="ORF">JVT61DRAFT_10250</name>
</gene>
<keyword evidence="2" id="KW-1133">Transmembrane helix</keyword>
<proteinExistence type="predicted"/>
<comment type="caution">
    <text evidence="3">The sequence shown here is derived from an EMBL/GenBank/DDBJ whole genome shotgun (WGS) entry which is preliminary data.</text>
</comment>
<name>A0A8I2YUP1_9AGAM</name>
<dbReference type="InterPro" id="IPR018247">
    <property type="entry name" value="EF_Hand_1_Ca_BS"/>
</dbReference>
<keyword evidence="4" id="KW-1185">Reference proteome</keyword>
<evidence type="ECO:0000256" key="1">
    <source>
        <dbReference type="SAM" id="MobiDB-lite"/>
    </source>
</evidence>
<dbReference type="AlphaFoldDB" id="A0A8I2YUP1"/>
<organism evidence="3 4">
    <name type="scientific">Boletus reticuloceps</name>
    <dbReference type="NCBI Taxonomy" id="495285"/>
    <lineage>
        <taxon>Eukaryota</taxon>
        <taxon>Fungi</taxon>
        <taxon>Dikarya</taxon>
        <taxon>Basidiomycota</taxon>
        <taxon>Agaricomycotina</taxon>
        <taxon>Agaricomycetes</taxon>
        <taxon>Agaricomycetidae</taxon>
        <taxon>Boletales</taxon>
        <taxon>Boletineae</taxon>
        <taxon>Boletaceae</taxon>
        <taxon>Boletoideae</taxon>
        <taxon>Boletus</taxon>
    </lineage>
</organism>
<keyword evidence="2" id="KW-0812">Transmembrane</keyword>
<feature type="region of interest" description="Disordered" evidence="1">
    <location>
        <begin position="74"/>
        <end position="105"/>
    </location>
</feature>
<feature type="transmembrane region" description="Helical" evidence="2">
    <location>
        <begin position="12"/>
        <end position="32"/>
    </location>
</feature>
<sequence length="105" mass="11903">MLAFSPNSNTTSLFISTFVYVFFFTLVPRFIISIRELYDRDAYGRSHIDTGFGIRSRLNVGTNTTMSAMAFTDVNRERQDPELEGDADNSGNIELEEVRRVPGQV</sequence>
<dbReference type="EMBL" id="JAGFBS010000004">
    <property type="protein sequence ID" value="KAG6379719.1"/>
    <property type="molecule type" value="Genomic_DNA"/>
</dbReference>
<dbReference type="OrthoDB" id="2621342at2759"/>
<keyword evidence="2" id="KW-0472">Membrane</keyword>
<accession>A0A8I2YUP1</accession>
<reference evidence="3" key="1">
    <citation type="submission" date="2021-03" db="EMBL/GenBank/DDBJ databases">
        <title>Evolutionary innovations through gain and loss of genes in the ectomycorrhizal Boletales.</title>
        <authorList>
            <person name="Wu G."/>
            <person name="Miyauchi S."/>
            <person name="Morin E."/>
            <person name="Yang Z.-L."/>
            <person name="Xu J."/>
            <person name="Martin F.M."/>
        </authorList>
    </citation>
    <scope>NUCLEOTIDE SEQUENCE</scope>
    <source>
        <strain evidence="3">BR01</strain>
    </source>
</reference>
<protein>
    <submittedName>
        <fullName evidence="3">Uncharacterized protein</fullName>
    </submittedName>
</protein>
<evidence type="ECO:0000313" key="3">
    <source>
        <dbReference type="EMBL" id="KAG6379719.1"/>
    </source>
</evidence>
<evidence type="ECO:0000313" key="4">
    <source>
        <dbReference type="Proteomes" id="UP000683000"/>
    </source>
</evidence>
<feature type="compositionally biased region" description="Basic and acidic residues" evidence="1">
    <location>
        <begin position="96"/>
        <end position="105"/>
    </location>
</feature>
<dbReference type="Proteomes" id="UP000683000">
    <property type="component" value="Unassembled WGS sequence"/>
</dbReference>
<evidence type="ECO:0000256" key="2">
    <source>
        <dbReference type="SAM" id="Phobius"/>
    </source>
</evidence>